<dbReference type="Pfam" id="PF02383">
    <property type="entry name" value="Syja_N"/>
    <property type="match status" value="1"/>
</dbReference>
<dbReference type="InterPro" id="IPR002013">
    <property type="entry name" value="SAC_dom"/>
</dbReference>
<sequence>MEIAPSTSRFKLYDQFELLEFPDKYVVKPIESPEEGFSVNRRDGNIKPLDEIASSGSPTRVSTIYGVGGTIRLLAGTYLLVITSREEVGNFLGLPIFRVTAMKFLPCNEALRFATAQEKKDETYFRTLLQALETTPGLYFSYETDLTLNLQRRCKLAEGWNRKPMWKQADPRYVWNWHLLEDLIECKLDGFIIPILQGNILFFIFLIFCLACSWTVYRCLSYQVAELKLKNSPAVVSIMSRRCTRRLGTRMWRRGANLEGDAANFVESEQIVEINGFKFSLLQVRGSIPLLWEQIVDLSYKPRLKINKHEETPKVVQRHFHDLCQRYGEIMAVDLTDQHGDEGALSKAYATEMEKLPDVRYVSFDFHQVCGTTNFDNLGVLYEQIGDEFEKQGYFLVDADENILEEQKGVIRSNCIDCLDRTNVTQSFMGQKSLNLQLQRIGVCDSTEFISTFEDDYTKFRTIWAEQGDEVSLQYAGTYALKGDLVRYGKQTMTGAIKDGLSAMSRYYLNNFQDGVRQDALDLISGRYTVGTHSPSQLQPIGSQPSFLPVASALLIGGVTVTSFTIHQAGRNTQQYLASALWAGVTAGVVAMIKANGRHLTSRPRLCHLI</sequence>
<keyword evidence="1" id="KW-0472">Membrane</keyword>
<gene>
    <name evidence="3" type="ORF">C24_LOCUS15428</name>
</gene>
<feature type="transmembrane region" description="Helical" evidence="1">
    <location>
        <begin position="200"/>
        <end position="220"/>
    </location>
</feature>
<dbReference type="AlphaFoldDB" id="A0A5S9XLM9"/>
<name>A0A5S9XLM9_ARATH</name>
<feature type="transmembrane region" description="Helical" evidence="1">
    <location>
        <begin position="547"/>
        <end position="570"/>
    </location>
</feature>
<dbReference type="PROSITE" id="PS50275">
    <property type="entry name" value="SAC"/>
    <property type="match status" value="1"/>
</dbReference>
<accession>A0A5S9XLM9</accession>
<evidence type="ECO:0000259" key="2">
    <source>
        <dbReference type="PROSITE" id="PS50275"/>
    </source>
</evidence>
<keyword evidence="1" id="KW-1133">Transmembrane helix</keyword>
<organism evidence="3 4">
    <name type="scientific">Arabidopsis thaliana</name>
    <name type="common">Mouse-ear cress</name>
    <dbReference type="NCBI Taxonomy" id="3702"/>
    <lineage>
        <taxon>Eukaryota</taxon>
        <taxon>Viridiplantae</taxon>
        <taxon>Streptophyta</taxon>
        <taxon>Embryophyta</taxon>
        <taxon>Tracheophyta</taxon>
        <taxon>Spermatophyta</taxon>
        <taxon>Magnoliopsida</taxon>
        <taxon>eudicotyledons</taxon>
        <taxon>Gunneridae</taxon>
        <taxon>Pentapetalae</taxon>
        <taxon>rosids</taxon>
        <taxon>malvids</taxon>
        <taxon>Brassicales</taxon>
        <taxon>Brassicaceae</taxon>
        <taxon>Camelineae</taxon>
        <taxon>Arabidopsis</taxon>
    </lineage>
</organism>
<evidence type="ECO:0000313" key="4">
    <source>
        <dbReference type="Proteomes" id="UP000434276"/>
    </source>
</evidence>
<evidence type="ECO:0000256" key="1">
    <source>
        <dbReference type="SAM" id="Phobius"/>
    </source>
</evidence>
<feature type="domain" description="SAC" evidence="2">
    <location>
        <begin position="129"/>
        <end position="477"/>
    </location>
</feature>
<dbReference type="Proteomes" id="UP000434276">
    <property type="component" value="Unassembled WGS sequence"/>
</dbReference>
<dbReference type="GO" id="GO:0016791">
    <property type="term" value="F:phosphatase activity"/>
    <property type="evidence" value="ECO:0007669"/>
    <property type="project" value="InterPro"/>
</dbReference>
<dbReference type="PANTHER" id="PTHR45662">
    <property type="entry name" value="PHOSPHATIDYLINOSITIDE PHOSPHATASE SAC1"/>
    <property type="match status" value="1"/>
</dbReference>
<reference evidence="3 4" key="1">
    <citation type="submission" date="2019-12" db="EMBL/GenBank/DDBJ databases">
        <authorList>
            <person name="Jiao W.-B."/>
            <person name="Schneeberger K."/>
        </authorList>
    </citation>
    <scope>NUCLEOTIDE SEQUENCE [LARGE SCALE GENOMIC DNA]</scope>
    <source>
        <strain evidence="4">cv. C24</strain>
    </source>
</reference>
<dbReference type="OrthoDB" id="405996at2759"/>
<keyword evidence="1" id="KW-0812">Transmembrane</keyword>
<protein>
    <recommendedName>
        <fullName evidence="2">SAC domain-containing protein</fullName>
    </recommendedName>
</protein>
<evidence type="ECO:0000313" key="3">
    <source>
        <dbReference type="EMBL" id="CAA0385786.1"/>
    </source>
</evidence>
<dbReference type="PANTHER" id="PTHR45662:SF10">
    <property type="entry name" value="PHOSPHOINOSITIDE PHOSPHATASE SAC8"/>
    <property type="match status" value="1"/>
</dbReference>
<proteinExistence type="predicted"/>
<feature type="transmembrane region" description="Helical" evidence="1">
    <location>
        <begin position="576"/>
        <end position="595"/>
    </location>
</feature>
<dbReference type="EMBL" id="CACSHJ010000089">
    <property type="protein sequence ID" value="CAA0385786.1"/>
    <property type="molecule type" value="Genomic_DNA"/>
</dbReference>
<dbReference type="ExpressionAtlas" id="A0A5S9XLM9">
    <property type="expression patterns" value="baseline and differential"/>
</dbReference>